<comment type="caution">
    <text evidence="8">Lacks conserved residue(s) required for the propagation of feature annotation.</text>
</comment>
<dbReference type="AlphaFoldDB" id="A0A8J6XTT6"/>
<evidence type="ECO:0000256" key="1">
    <source>
        <dbReference type="ARBA" id="ARBA00008279"/>
    </source>
</evidence>
<feature type="binding site" evidence="8">
    <location>
        <begin position="309"/>
        <end position="312"/>
    </location>
    <ligand>
        <name>GTP</name>
        <dbReference type="ChEBI" id="CHEBI:37565"/>
        <label>2</label>
    </ligand>
</feature>
<dbReference type="NCBIfam" id="TIGR03594">
    <property type="entry name" value="GTPase_EngA"/>
    <property type="match status" value="1"/>
</dbReference>
<evidence type="ECO:0000313" key="12">
    <source>
        <dbReference type="EMBL" id="MBD3866726.1"/>
    </source>
</evidence>
<feature type="binding site" evidence="8">
    <location>
        <begin position="244"/>
        <end position="248"/>
    </location>
    <ligand>
        <name>GTP</name>
        <dbReference type="ChEBI" id="CHEBI:37565"/>
        <label>2</label>
    </ligand>
</feature>
<dbReference type="Proteomes" id="UP000648239">
    <property type="component" value="Unassembled WGS sequence"/>
</dbReference>
<name>A0A8J6XTT6_9BACT</name>
<gene>
    <name evidence="8 12" type="primary">der</name>
    <name evidence="12" type="ORF">IFK94_01250</name>
</gene>
<dbReference type="InterPro" id="IPR006073">
    <property type="entry name" value="GTP-bd"/>
</dbReference>
<dbReference type="Pfam" id="PF14714">
    <property type="entry name" value="KH_dom-like"/>
    <property type="match status" value="1"/>
</dbReference>
<comment type="similarity">
    <text evidence="1 8 9 10">Belongs to the TRAFAC class TrmE-Era-EngA-EngB-Septin-like GTPase superfamily. EngA (Der) GTPase family.</text>
</comment>
<dbReference type="CDD" id="cd01894">
    <property type="entry name" value="EngA1"/>
    <property type="match status" value="1"/>
</dbReference>
<evidence type="ECO:0000256" key="5">
    <source>
        <dbReference type="ARBA" id="ARBA00022741"/>
    </source>
</evidence>
<evidence type="ECO:0000313" key="13">
    <source>
        <dbReference type="Proteomes" id="UP000648239"/>
    </source>
</evidence>
<organism evidence="12 13">
    <name type="scientific">Candidatus Polarisedimenticola svalbardensis</name>
    <dbReference type="NCBI Taxonomy" id="2886004"/>
    <lineage>
        <taxon>Bacteria</taxon>
        <taxon>Pseudomonadati</taxon>
        <taxon>Acidobacteriota</taxon>
        <taxon>Candidatus Polarisedimenticolia</taxon>
        <taxon>Candidatus Polarisedimenticolales</taxon>
        <taxon>Candidatus Polarisedimenticolaceae</taxon>
        <taxon>Candidatus Polarisedimenticola</taxon>
    </lineage>
</organism>
<sequence length="452" mass="49762">MKMPLVAIVGAPNLGKSTLFNRLVGWRKAIVTDEPGVTRDRNYGEVRDEQYPFRLVDTGGLTPRTAAPFAGEIMEQAEAAIDEAACVVFVVDARAGATAVDHEVAAWLRRKGKPIILVANKADTPTKDDLAHDLYDLNLGEAIPVSAAHGRGMDLLLEAVAERIADEFAGAVDSLTAEENGDEGEEPEHAIRIAIVGRPNVGKSSVLNRLLGEDRVMVSDVAGTTRDSIDTELTHGDRTYRVIDTAGIRRKGRVRLSAEASSVVLARKSMERADVAILVLDGSEPFTAQDAHIAGYARDAMKPTAVLVNKWDLLDEREQAAKDWSEEIRYKLKFAKEVPVLFGSALTGQRIIKLLDLATTLYAQAGIRIPTAELNRWIQEVAKMERAAPARGRSIRLFYGTQTGSHPPSIVLFCNDPRHVHFSLERFLRNNLRERFGFGAAPIRLRFKGRRE</sequence>
<dbReference type="Gene3D" id="3.40.50.300">
    <property type="entry name" value="P-loop containing nucleotide triphosphate hydrolases"/>
    <property type="match status" value="2"/>
</dbReference>
<dbReference type="PIRSF" id="PIRSF006485">
    <property type="entry name" value="GTP-binding_EngA"/>
    <property type="match status" value="1"/>
</dbReference>
<proteinExistence type="inferred from homology"/>
<keyword evidence="6 8" id="KW-0342">GTP-binding</keyword>
<evidence type="ECO:0000256" key="8">
    <source>
        <dbReference type="HAMAP-Rule" id="MF_00195"/>
    </source>
</evidence>
<dbReference type="CDD" id="cd01895">
    <property type="entry name" value="EngA2"/>
    <property type="match status" value="1"/>
</dbReference>
<evidence type="ECO:0000256" key="2">
    <source>
        <dbReference type="ARBA" id="ARBA00020953"/>
    </source>
</evidence>
<dbReference type="InterPro" id="IPR005225">
    <property type="entry name" value="Small_GTP-bd"/>
</dbReference>
<comment type="subunit">
    <text evidence="8">Associates with the 50S ribosomal subunit.</text>
</comment>
<evidence type="ECO:0000259" key="11">
    <source>
        <dbReference type="PROSITE" id="PS51712"/>
    </source>
</evidence>
<dbReference type="InterPro" id="IPR027417">
    <property type="entry name" value="P-loop_NTPase"/>
</dbReference>
<evidence type="ECO:0000256" key="6">
    <source>
        <dbReference type="ARBA" id="ARBA00023134"/>
    </source>
</evidence>
<dbReference type="InterPro" id="IPR031166">
    <property type="entry name" value="G_ENGA"/>
</dbReference>
<feature type="domain" description="EngA-type G" evidence="11">
    <location>
        <begin position="191"/>
        <end position="366"/>
    </location>
</feature>
<dbReference type="InterPro" id="IPR015946">
    <property type="entry name" value="KH_dom-like_a/b"/>
</dbReference>
<dbReference type="Gene3D" id="3.30.300.20">
    <property type="match status" value="1"/>
</dbReference>
<dbReference type="InterPro" id="IPR032859">
    <property type="entry name" value="KH_dom-like"/>
</dbReference>
<feature type="binding site" evidence="8">
    <location>
        <begin position="197"/>
        <end position="204"/>
    </location>
    <ligand>
        <name>GTP</name>
        <dbReference type="ChEBI" id="CHEBI:37565"/>
        <label>2</label>
    </ligand>
</feature>
<dbReference type="HAMAP" id="MF_00195">
    <property type="entry name" value="GTPase_Der"/>
    <property type="match status" value="1"/>
</dbReference>
<keyword evidence="5 8" id="KW-0547">Nucleotide-binding</keyword>
<evidence type="ECO:0000256" key="10">
    <source>
        <dbReference type="RuleBase" id="RU004481"/>
    </source>
</evidence>
<dbReference type="FunFam" id="3.30.300.20:FF:000004">
    <property type="entry name" value="GTPase Der"/>
    <property type="match status" value="1"/>
</dbReference>
<keyword evidence="4 10" id="KW-0677">Repeat</keyword>
<dbReference type="GO" id="GO:0042254">
    <property type="term" value="P:ribosome biogenesis"/>
    <property type="evidence" value="ECO:0007669"/>
    <property type="project" value="UniProtKB-KW"/>
</dbReference>
<dbReference type="PANTHER" id="PTHR43834">
    <property type="entry name" value="GTPASE DER"/>
    <property type="match status" value="1"/>
</dbReference>
<reference evidence="12 13" key="1">
    <citation type="submission" date="2020-08" db="EMBL/GenBank/DDBJ databases">
        <title>Acidobacteriota in marine sediments use diverse sulfur dissimilation pathways.</title>
        <authorList>
            <person name="Wasmund K."/>
        </authorList>
    </citation>
    <scope>NUCLEOTIDE SEQUENCE [LARGE SCALE GENOMIC DNA]</scope>
    <source>
        <strain evidence="12">MAG AM4</strain>
    </source>
</reference>
<feature type="binding site" evidence="8">
    <location>
        <begin position="57"/>
        <end position="61"/>
    </location>
    <ligand>
        <name>GTP</name>
        <dbReference type="ChEBI" id="CHEBI:37565"/>
        <label>1</label>
    </ligand>
</feature>
<evidence type="ECO:0000256" key="3">
    <source>
        <dbReference type="ARBA" id="ARBA00022517"/>
    </source>
</evidence>
<comment type="caution">
    <text evidence="12">The sequence shown here is derived from an EMBL/GenBank/DDBJ whole genome shotgun (WGS) entry which is preliminary data.</text>
</comment>
<feature type="domain" description="EngA-type G" evidence="11">
    <location>
        <begin position="4"/>
        <end position="168"/>
    </location>
</feature>
<dbReference type="PANTHER" id="PTHR43834:SF6">
    <property type="entry name" value="GTPASE DER"/>
    <property type="match status" value="1"/>
</dbReference>
<dbReference type="Pfam" id="PF01926">
    <property type="entry name" value="MMR_HSR1"/>
    <property type="match status" value="2"/>
</dbReference>
<dbReference type="NCBIfam" id="TIGR00231">
    <property type="entry name" value="small_GTP"/>
    <property type="match status" value="2"/>
</dbReference>
<evidence type="ECO:0000256" key="7">
    <source>
        <dbReference type="ARBA" id="ARBA00032345"/>
    </source>
</evidence>
<dbReference type="GO" id="GO:0043022">
    <property type="term" value="F:ribosome binding"/>
    <property type="evidence" value="ECO:0007669"/>
    <property type="project" value="TreeGrafter"/>
</dbReference>
<evidence type="ECO:0000256" key="4">
    <source>
        <dbReference type="ARBA" id="ARBA00022737"/>
    </source>
</evidence>
<dbReference type="GO" id="GO:0005525">
    <property type="term" value="F:GTP binding"/>
    <property type="evidence" value="ECO:0007669"/>
    <property type="project" value="UniProtKB-UniRule"/>
</dbReference>
<dbReference type="PROSITE" id="PS51712">
    <property type="entry name" value="G_ENGA"/>
    <property type="match status" value="2"/>
</dbReference>
<comment type="function">
    <text evidence="8 10">GTPase that plays an essential role in the late steps of ribosome biogenesis.</text>
</comment>
<keyword evidence="3 8" id="KW-0690">Ribosome biogenesis</keyword>
<dbReference type="InterPro" id="IPR016484">
    <property type="entry name" value="GTPase_Der"/>
</dbReference>
<feature type="binding site" evidence="8">
    <location>
        <begin position="120"/>
        <end position="123"/>
    </location>
    <ligand>
        <name>GTP</name>
        <dbReference type="ChEBI" id="CHEBI:37565"/>
        <label>1</label>
    </ligand>
</feature>
<accession>A0A8J6XTT6</accession>
<evidence type="ECO:0000256" key="9">
    <source>
        <dbReference type="PROSITE-ProRule" id="PRU01049"/>
    </source>
</evidence>
<dbReference type="EMBL" id="JACXWD010000002">
    <property type="protein sequence ID" value="MBD3866726.1"/>
    <property type="molecule type" value="Genomic_DNA"/>
</dbReference>
<protein>
    <recommendedName>
        <fullName evidence="2 8">GTPase Der</fullName>
    </recommendedName>
    <alternativeName>
        <fullName evidence="7 8">GTP-binding protein EngA</fullName>
    </alternativeName>
</protein>
<dbReference type="FunFam" id="3.40.50.300:FF:000040">
    <property type="entry name" value="GTPase Der"/>
    <property type="match status" value="1"/>
</dbReference>
<dbReference type="SUPFAM" id="SSF52540">
    <property type="entry name" value="P-loop containing nucleoside triphosphate hydrolases"/>
    <property type="match status" value="2"/>
</dbReference>
<dbReference type="FunFam" id="3.40.50.300:FF:000057">
    <property type="entry name" value="GTPase Der"/>
    <property type="match status" value="1"/>
</dbReference>